<proteinExistence type="predicted"/>
<dbReference type="SUPFAM" id="SSF50129">
    <property type="entry name" value="GroES-like"/>
    <property type="match status" value="1"/>
</dbReference>
<feature type="domain" description="Enoyl reductase (ER)" evidence="3">
    <location>
        <begin position="15"/>
        <end position="331"/>
    </location>
</feature>
<dbReference type="InterPro" id="IPR036291">
    <property type="entry name" value="NAD(P)-bd_dom_sf"/>
</dbReference>
<keyword evidence="2" id="KW-0560">Oxidoreductase</keyword>
<dbReference type="SMART" id="SM00829">
    <property type="entry name" value="PKS_ER"/>
    <property type="match status" value="1"/>
</dbReference>
<dbReference type="GO" id="GO:0016651">
    <property type="term" value="F:oxidoreductase activity, acting on NAD(P)H"/>
    <property type="evidence" value="ECO:0007669"/>
    <property type="project" value="TreeGrafter"/>
</dbReference>
<accession>A0AAF0CC52</accession>
<dbReference type="EMBL" id="CP059733">
    <property type="protein sequence ID" value="WDE07124.1"/>
    <property type="molecule type" value="Genomic_DNA"/>
</dbReference>
<reference evidence="4 5" key="1">
    <citation type="journal article" date="2015" name="Genome Announc.">
        <title>Draft Genome Sequences of Marine Isolates of Thalassomonas viridans and Thalassomonas actiniarum.</title>
        <authorList>
            <person name="Olonade I."/>
            <person name="van Zyl L.J."/>
            <person name="Trindade M."/>
        </authorList>
    </citation>
    <scope>NUCLEOTIDE SEQUENCE [LARGE SCALE GENOMIC DNA]</scope>
    <source>
        <strain evidence="4 5">XOM25</strain>
    </source>
</reference>
<dbReference type="RefSeq" id="WP_044841681.1">
    <property type="nucleotide sequence ID" value="NZ_CP059733.1"/>
</dbReference>
<evidence type="ECO:0000313" key="5">
    <source>
        <dbReference type="Proteomes" id="UP000032352"/>
    </source>
</evidence>
<dbReference type="InterPro" id="IPR020843">
    <property type="entry name" value="ER"/>
</dbReference>
<keyword evidence="1" id="KW-0521">NADP</keyword>
<dbReference type="Pfam" id="PF08240">
    <property type="entry name" value="ADH_N"/>
    <property type="match status" value="1"/>
</dbReference>
<sequence>MNKTTVKTVRFHQTGDASVLEIEPLPLSEPGENEVRLKVEAFGLNRAEVMFRNGAYLDTPKLPSRIGYEASGVIDAVGPGVNEFKAGDRVSTIPAFSMSQYGVYGESAVVPVHAVAKSPTVFSAEQSTAIWMQYLTAYGALVELADLQAGQYLLITAASSSVGVAAIQLGKSLGAKVIAATRGSAKVDFLLEQGADHVIQTDSQDLVARCEEITAGQGVKVIFDPVGGPLLEQLAQVAANAGIIIEYGALDSRPTPYPLFTALAKGLTIRGYTLFELTQNKNRLAQAKSALLPFFEEQKLVPVIDRVFAFDEIQEAHKYMESNRQMGKIIVKV</sequence>
<dbReference type="InterPro" id="IPR013154">
    <property type="entry name" value="ADH-like_N"/>
</dbReference>
<reference evidence="4 5" key="2">
    <citation type="journal article" date="2022" name="Mar. Drugs">
        <title>Bioassay-Guided Fractionation Leads to the Detection of Cholic Acid Generated by the Rare Thalassomonas sp.</title>
        <authorList>
            <person name="Pheiffer F."/>
            <person name="Schneider Y.K."/>
            <person name="Hansen E.H."/>
            <person name="Andersen J.H."/>
            <person name="Isaksson J."/>
            <person name="Busche T."/>
            <person name="R C."/>
            <person name="Kalinowski J."/>
            <person name="Zyl L.V."/>
            <person name="Trindade M."/>
        </authorList>
    </citation>
    <scope>NUCLEOTIDE SEQUENCE [LARGE SCALE GENOMIC DNA]</scope>
    <source>
        <strain evidence="4 5">XOM25</strain>
    </source>
</reference>
<keyword evidence="5" id="KW-1185">Reference proteome</keyword>
<dbReference type="PANTHER" id="PTHR48106">
    <property type="entry name" value="QUINONE OXIDOREDUCTASE PIG3-RELATED"/>
    <property type="match status" value="1"/>
</dbReference>
<name>A0AAF0CC52_9GAMM</name>
<dbReference type="GO" id="GO:0070402">
    <property type="term" value="F:NADPH binding"/>
    <property type="evidence" value="ECO:0007669"/>
    <property type="project" value="TreeGrafter"/>
</dbReference>
<evidence type="ECO:0000313" key="4">
    <source>
        <dbReference type="EMBL" id="WDE07124.1"/>
    </source>
</evidence>
<dbReference type="CDD" id="cd08268">
    <property type="entry name" value="MDR2"/>
    <property type="match status" value="1"/>
</dbReference>
<dbReference type="Pfam" id="PF13602">
    <property type="entry name" value="ADH_zinc_N_2"/>
    <property type="match status" value="1"/>
</dbReference>
<dbReference type="AlphaFoldDB" id="A0AAF0CC52"/>
<organism evidence="4 5">
    <name type="scientific">Thalassomonas viridans</name>
    <dbReference type="NCBI Taxonomy" id="137584"/>
    <lineage>
        <taxon>Bacteria</taxon>
        <taxon>Pseudomonadati</taxon>
        <taxon>Pseudomonadota</taxon>
        <taxon>Gammaproteobacteria</taxon>
        <taxon>Alteromonadales</taxon>
        <taxon>Colwelliaceae</taxon>
        <taxon>Thalassomonas</taxon>
    </lineage>
</organism>
<dbReference type="InterPro" id="IPR011032">
    <property type="entry name" value="GroES-like_sf"/>
</dbReference>
<protein>
    <submittedName>
        <fullName evidence="4">Zinc-dependent alcohol dehydrogenase family protein</fullName>
    </submittedName>
</protein>
<dbReference type="Gene3D" id="3.90.180.10">
    <property type="entry name" value="Medium-chain alcohol dehydrogenases, catalytic domain"/>
    <property type="match status" value="1"/>
</dbReference>
<gene>
    <name evidence="4" type="ORF">SG34_009650</name>
</gene>
<dbReference type="Gene3D" id="3.40.50.720">
    <property type="entry name" value="NAD(P)-binding Rossmann-like Domain"/>
    <property type="match status" value="1"/>
</dbReference>
<dbReference type="KEGG" id="tvd:SG34_009650"/>
<evidence type="ECO:0000256" key="1">
    <source>
        <dbReference type="ARBA" id="ARBA00022857"/>
    </source>
</evidence>
<evidence type="ECO:0000256" key="2">
    <source>
        <dbReference type="ARBA" id="ARBA00023002"/>
    </source>
</evidence>
<dbReference type="SUPFAM" id="SSF51735">
    <property type="entry name" value="NAD(P)-binding Rossmann-fold domains"/>
    <property type="match status" value="1"/>
</dbReference>
<evidence type="ECO:0000259" key="3">
    <source>
        <dbReference type="SMART" id="SM00829"/>
    </source>
</evidence>
<dbReference type="Proteomes" id="UP000032352">
    <property type="component" value="Chromosome"/>
</dbReference>
<dbReference type="PANTHER" id="PTHR48106:SF5">
    <property type="entry name" value="ZINC-CONTAINING ALCOHOL DEHYDROGENASE"/>
    <property type="match status" value="1"/>
</dbReference>